<keyword evidence="2" id="KW-1133">Transmembrane helix</keyword>
<dbReference type="Pfam" id="PF09527">
    <property type="entry name" value="ATPase_gene1"/>
    <property type="match status" value="1"/>
</dbReference>
<protein>
    <submittedName>
        <fullName evidence="3">Putative F0F1-ATPase subunit Ca2+/Mg2+ transporter</fullName>
    </submittedName>
</protein>
<reference evidence="3 4" key="1">
    <citation type="submission" date="2017-02" db="EMBL/GenBank/DDBJ databases">
        <authorList>
            <person name="Peterson S.W."/>
        </authorList>
    </citation>
    <scope>NUCLEOTIDE SEQUENCE [LARGE SCALE GENOMIC DNA]</scope>
    <source>
        <strain evidence="3 4">ATCC 17233</strain>
    </source>
</reference>
<keyword evidence="4" id="KW-1185">Reference proteome</keyword>
<dbReference type="AlphaFoldDB" id="A0A1T4KDT8"/>
<name>A0A1T4KDT8_9FIRM</name>
<sequence length="92" mass="10825">MKRSRVAENLFLVLQIGISMLVPILLCTAIGYFIDKKYHTKWIILFIVLGVLSGFRSVYSLVKKEINAARREEKDRPEWEKKAFDKDDKETY</sequence>
<feature type="transmembrane region" description="Helical" evidence="2">
    <location>
        <begin position="40"/>
        <end position="62"/>
    </location>
</feature>
<dbReference type="RefSeq" id="WP_078785984.1">
    <property type="nucleotide sequence ID" value="NZ_FMTO01000003.1"/>
</dbReference>
<keyword evidence="2" id="KW-0812">Transmembrane</keyword>
<proteinExistence type="predicted"/>
<dbReference type="Proteomes" id="UP000189857">
    <property type="component" value="Unassembled WGS sequence"/>
</dbReference>
<dbReference type="InterPro" id="IPR032820">
    <property type="entry name" value="ATPase_put"/>
</dbReference>
<feature type="transmembrane region" description="Helical" evidence="2">
    <location>
        <begin position="12"/>
        <end position="34"/>
    </location>
</feature>
<evidence type="ECO:0000256" key="2">
    <source>
        <dbReference type="SAM" id="Phobius"/>
    </source>
</evidence>
<dbReference type="EMBL" id="FUXA01000004">
    <property type="protein sequence ID" value="SJZ40551.1"/>
    <property type="molecule type" value="Genomic_DNA"/>
</dbReference>
<keyword evidence="2" id="KW-0472">Membrane</keyword>
<evidence type="ECO:0000256" key="1">
    <source>
        <dbReference type="SAM" id="MobiDB-lite"/>
    </source>
</evidence>
<evidence type="ECO:0000313" key="4">
    <source>
        <dbReference type="Proteomes" id="UP000189857"/>
    </source>
</evidence>
<feature type="region of interest" description="Disordered" evidence="1">
    <location>
        <begin position="71"/>
        <end position="92"/>
    </location>
</feature>
<dbReference type="OrthoDB" id="2087782at2"/>
<accession>A0A1T4KDT8</accession>
<gene>
    <name evidence="3" type="ORF">SAMN02745110_00311</name>
</gene>
<evidence type="ECO:0000313" key="3">
    <source>
        <dbReference type="EMBL" id="SJZ40551.1"/>
    </source>
</evidence>
<organism evidence="3 4">
    <name type="scientific">Eubacterium ruminantium</name>
    <dbReference type="NCBI Taxonomy" id="42322"/>
    <lineage>
        <taxon>Bacteria</taxon>
        <taxon>Bacillati</taxon>
        <taxon>Bacillota</taxon>
        <taxon>Clostridia</taxon>
        <taxon>Eubacteriales</taxon>
        <taxon>Eubacteriaceae</taxon>
        <taxon>Eubacterium</taxon>
    </lineage>
</organism>